<dbReference type="InterPro" id="IPR036264">
    <property type="entry name" value="Bact_exopeptidase_dim_dom"/>
</dbReference>
<comment type="catalytic activity">
    <reaction evidence="1 9">
        <text>Release of the N-terminal residue from a tripeptide.</text>
        <dbReference type="EC" id="3.4.11.4"/>
    </reaction>
</comment>
<dbReference type="Pfam" id="PF01546">
    <property type="entry name" value="Peptidase_M20"/>
    <property type="match status" value="1"/>
</dbReference>
<name>E9SFX8_RUMAL</name>
<comment type="subcellular location">
    <subcellularLocation>
        <location evidence="9">Cytoplasm</location>
    </subcellularLocation>
</comment>
<keyword evidence="6 9" id="KW-0378">Hydrolase</keyword>
<evidence type="ECO:0000256" key="1">
    <source>
        <dbReference type="ARBA" id="ARBA00000870"/>
    </source>
</evidence>
<feature type="active site" description="Proton acceptor" evidence="9 10">
    <location>
        <position position="177"/>
    </location>
</feature>
<dbReference type="GO" id="GO:0006508">
    <property type="term" value="P:proteolysis"/>
    <property type="evidence" value="ECO:0007669"/>
    <property type="project" value="UniProtKB-UniRule"/>
</dbReference>
<evidence type="ECO:0000256" key="3">
    <source>
        <dbReference type="ARBA" id="ARBA00022438"/>
    </source>
</evidence>
<organism evidence="13 14">
    <name type="scientific">Ruminococcus albus 8</name>
    <dbReference type="NCBI Taxonomy" id="246199"/>
    <lineage>
        <taxon>Bacteria</taxon>
        <taxon>Bacillati</taxon>
        <taxon>Bacillota</taxon>
        <taxon>Clostridia</taxon>
        <taxon>Eubacteriales</taxon>
        <taxon>Oscillospiraceae</taxon>
        <taxon>Ruminococcus</taxon>
    </lineage>
</organism>
<dbReference type="RefSeq" id="WP_002852168.1">
    <property type="nucleotide sequence ID" value="NZ_ADKM02000122.1"/>
</dbReference>
<dbReference type="SUPFAM" id="SSF53187">
    <property type="entry name" value="Zn-dependent exopeptidases"/>
    <property type="match status" value="1"/>
</dbReference>
<reference evidence="13 14" key="1">
    <citation type="submission" date="2011-02" db="EMBL/GenBank/DDBJ databases">
        <authorList>
            <person name="Nelson K.E."/>
            <person name="Sutton G."/>
            <person name="Torralba M."/>
            <person name="Durkin S."/>
            <person name="Harkins D."/>
            <person name="Montgomery R."/>
            <person name="Ziemer C."/>
            <person name="Klaassens E."/>
            <person name="Ocuiv P."/>
            <person name="Morrison M."/>
        </authorList>
    </citation>
    <scope>NUCLEOTIDE SEQUENCE [LARGE SCALE GENOMIC DNA]</scope>
    <source>
        <strain evidence="13 14">8</strain>
    </source>
</reference>
<evidence type="ECO:0000256" key="10">
    <source>
        <dbReference type="PIRSR" id="PIRSR037215-1"/>
    </source>
</evidence>
<feature type="binding site" evidence="9 11">
    <location>
        <position position="200"/>
    </location>
    <ligand>
        <name>Zn(2+)</name>
        <dbReference type="ChEBI" id="CHEBI:29105"/>
        <label>1</label>
    </ligand>
</feature>
<keyword evidence="7 9" id="KW-0862">Zinc</keyword>
<dbReference type="NCBIfam" id="NF009920">
    <property type="entry name" value="PRK13381.1"/>
    <property type="match status" value="1"/>
</dbReference>
<evidence type="ECO:0000256" key="4">
    <source>
        <dbReference type="ARBA" id="ARBA00022670"/>
    </source>
</evidence>
<dbReference type="CDD" id="cd03892">
    <property type="entry name" value="M20_peptT"/>
    <property type="match status" value="1"/>
</dbReference>
<dbReference type="GO" id="GO:0045148">
    <property type="term" value="F:tripeptide aminopeptidase activity"/>
    <property type="evidence" value="ECO:0007669"/>
    <property type="project" value="UniProtKB-UniRule"/>
</dbReference>
<dbReference type="NCBIfam" id="TIGR01882">
    <property type="entry name" value="peptidase-T"/>
    <property type="match status" value="1"/>
</dbReference>
<feature type="binding site" evidence="9 11">
    <location>
        <position position="143"/>
    </location>
    <ligand>
        <name>Zn(2+)</name>
        <dbReference type="ChEBI" id="CHEBI:29105"/>
        <label>2</label>
    </ligand>
</feature>
<dbReference type="InterPro" id="IPR001261">
    <property type="entry name" value="ArgE/DapE_CS"/>
</dbReference>
<dbReference type="InterPro" id="IPR010161">
    <property type="entry name" value="Peptidase_M20B"/>
</dbReference>
<proteinExistence type="inferred from homology"/>
<dbReference type="Gene3D" id="3.30.70.360">
    <property type="match status" value="1"/>
</dbReference>
<protein>
    <recommendedName>
        <fullName evidence="9">Peptidase T</fullName>
        <ecNumber evidence="9">3.4.11.4</ecNumber>
    </recommendedName>
    <alternativeName>
        <fullName evidence="9">Aminotripeptidase</fullName>
        <shortName evidence="9">Tripeptidase</shortName>
    </alternativeName>
    <alternativeName>
        <fullName evidence="9">Tripeptide aminopeptidase</fullName>
    </alternativeName>
</protein>
<keyword evidence="14" id="KW-1185">Reference proteome</keyword>
<dbReference type="Pfam" id="PF07687">
    <property type="entry name" value="M20_dimer"/>
    <property type="match status" value="1"/>
</dbReference>
<dbReference type="AlphaFoldDB" id="E9SFX8"/>
<dbReference type="PIRSF" id="PIRSF037215">
    <property type="entry name" value="Peptidase_M20B"/>
    <property type="match status" value="1"/>
</dbReference>
<accession>E9SFX8</accession>
<gene>
    <name evidence="9 13" type="primary">pepT</name>
    <name evidence="13" type="ORF">CUS_7699</name>
</gene>
<feature type="active site" evidence="9 10">
    <location>
        <position position="82"/>
    </location>
</feature>
<dbReference type="Proteomes" id="UP000004259">
    <property type="component" value="Unassembled WGS sequence"/>
</dbReference>
<dbReference type="Gene3D" id="3.40.630.10">
    <property type="entry name" value="Zn peptidases"/>
    <property type="match status" value="1"/>
</dbReference>
<dbReference type="PROSITE" id="PS00759">
    <property type="entry name" value="ARGE_DAPE_CPG2_2"/>
    <property type="match status" value="1"/>
</dbReference>
<dbReference type="PANTHER" id="PTHR42994:SF1">
    <property type="entry name" value="PEPTIDASE T"/>
    <property type="match status" value="1"/>
</dbReference>
<sequence length="410" mass="45378">MTEVIERFLRYVKTDTQSDEDSQTHPSTAKQHVLAKLLYDELNEMGASDVFYDEENCYVYAKIPANDGGAQSKTLGFISHMDTSPETSGENVKPRIIDDYDGGDIVLNEEKGIVLKTATYPEIKAYKGQSVIVTDGTTLLGADDKAGVAEIMTMAHHLLTHPEIKHGEIAIAFTPDEEIGAGTDRFDLTRFGADYAYTVDGGGIGELEYETFNAASADISICGVNVHTGEAKNKMINAARIAAEFDSMLPPEQRPEFTEGREGFFHLMNIEGSTEHASLSYLIRDHDRAKFEEKKQTIQRVTDLLDLRYGSGTVTAVVKDTYYNMREKIEPDFMFLIDNAVECMGELGITPIIQPIRGGTDGSSLSFKGLPCPNICTGGHNYHGRYEYCCVQSMEKIVELLVKLTSKPMK</sequence>
<dbReference type="PROSITE" id="PS00758">
    <property type="entry name" value="ARGE_DAPE_CPG2_1"/>
    <property type="match status" value="1"/>
</dbReference>
<evidence type="ECO:0000313" key="13">
    <source>
        <dbReference type="EMBL" id="EGC01832.1"/>
    </source>
</evidence>
<keyword evidence="9" id="KW-0963">Cytoplasm</keyword>
<dbReference type="STRING" id="246199.CUS_7699"/>
<comment type="cofactor">
    <cofactor evidence="9 11">
        <name>Zn(2+)</name>
        <dbReference type="ChEBI" id="CHEBI:29105"/>
    </cofactor>
    <text evidence="9 11">Binds 2 Zn(2+) ions per subunit.</text>
</comment>
<feature type="binding site" evidence="9 11">
    <location>
        <position position="80"/>
    </location>
    <ligand>
        <name>Zn(2+)</name>
        <dbReference type="ChEBI" id="CHEBI:29105"/>
        <label>1</label>
    </ligand>
</feature>
<evidence type="ECO:0000256" key="11">
    <source>
        <dbReference type="PIRSR" id="PIRSR037215-2"/>
    </source>
</evidence>
<feature type="binding site" evidence="9 11">
    <location>
        <position position="143"/>
    </location>
    <ligand>
        <name>Zn(2+)</name>
        <dbReference type="ChEBI" id="CHEBI:29105"/>
        <label>1</label>
    </ligand>
</feature>
<evidence type="ECO:0000256" key="9">
    <source>
        <dbReference type="HAMAP-Rule" id="MF_00550"/>
    </source>
</evidence>
<dbReference type="EC" id="3.4.11.4" evidence="9"/>
<dbReference type="GO" id="GO:0008270">
    <property type="term" value="F:zinc ion binding"/>
    <property type="evidence" value="ECO:0007669"/>
    <property type="project" value="UniProtKB-UniRule"/>
</dbReference>
<feature type="binding site" evidence="9 11">
    <location>
        <position position="178"/>
    </location>
    <ligand>
        <name>Zn(2+)</name>
        <dbReference type="ChEBI" id="CHEBI:29105"/>
        <label>2</label>
    </ligand>
</feature>
<comment type="caution">
    <text evidence="13">The sequence shown here is derived from an EMBL/GenBank/DDBJ whole genome shotgun (WGS) entry which is preliminary data.</text>
</comment>
<dbReference type="GO" id="GO:0008237">
    <property type="term" value="F:metallopeptidase activity"/>
    <property type="evidence" value="ECO:0007669"/>
    <property type="project" value="UniProtKB-KW"/>
</dbReference>
<dbReference type="InterPro" id="IPR011650">
    <property type="entry name" value="Peptidase_M20_dimer"/>
</dbReference>
<dbReference type="PANTHER" id="PTHR42994">
    <property type="entry name" value="PEPTIDASE T"/>
    <property type="match status" value="1"/>
</dbReference>
<dbReference type="eggNOG" id="COG2195">
    <property type="taxonomic scope" value="Bacteria"/>
</dbReference>
<dbReference type="SUPFAM" id="SSF55031">
    <property type="entry name" value="Bacterial exopeptidase dimerisation domain"/>
    <property type="match status" value="1"/>
</dbReference>
<dbReference type="InterPro" id="IPR002933">
    <property type="entry name" value="Peptidase_M20"/>
</dbReference>
<keyword evidence="3 9" id="KW-0031">Aminopeptidase</keyword>
<evidence type="ECO:0000256" key="7">
    <source>
        <dbReference type="ARBA" id="ARBA00022833"/>
    </source>
</evidence>
<evidence type="ECO:0000256" key="8">
    <source>
        <dbReference type="ARBA" id="ARBA00023049"/>
    </source>
</evidence>
<feature type="binding site" evidence="9 11">
    <location>
        <position position="383"/>
    </location>
    <ligand>
        <name>Zn(2+)</name>
        <dbReference type="ChEBI" id="CHEBI:29105"/>
        <label>2</label>
    </ligand>
</feature>
<dbReference type="HAMAP" id="MF_00550">
    <property type="entry name" value="Aminopeptidase_M20"/>
    <property type="match status" value="1"/>
</dbReference>
<keyword evidence="5 9" id="KW-0479">Metal-binding</keyword>
<keyword evidence="4 9" id="KW-0645">Protease</keyword>
<evidence type="ECO:0000256" key="5">
    <source>
        <dbReference type="ARBA" id="ARBA00022723"/>
    </source>
</evidence>
<feature type="domain" description="Peptidase M20 dimerisation" evidence="12">
    <location>
        <begin position="209"/>
        <end position="308"/>
    </location>
</feature>
<evidence type="ECO:0000256" key="2">
    <source>
        <dbReference type="ARBA" id="ARBA00009692"/>
    </source>
</evidence>
<evidence type="ECO:0000259" key="12">
    <source>
        <dbReference type="Pfam" id="PF07687"/>
    </source>
</evidence>
<dbReference type="OrthoDB" id="9804934at2"/>
<comment type="function">
    <text evidence="9">Cleaves the N-terminal amino acid of tripeptides.</text>
</comment>
<keyword evidence="8 9" id="KW-0482">Metalloprotease</keyword>
<dbReference type="EMBL" id="ADKM02000122">
    <property type="protein sequence ID" value="EGC01832.1"/>
    <property type="molecule type" value="Genomic_DNA"/>
</dbReference>
<dbReference type="NCBIfam" id="NF003976">
    <property type="entry name" value="PRK05469.1"/>
    <property type="match status" value="1"/>
</dbReference>
<comment type="similarity">
    <text evidence="2 9">Belongs to the peptidase M20B family.</text>
</comment>
<evidence type="ECO:0000313" key="14">
    <source>
        <dbReference type="Proteomes" id="UP000004259"/>
    </source>
</evidence>
<evidence type="ECO:0000256" key="6">
    <source>
        <dbReference type="ARBA" id="ARBA00022801"/>
    </source>
</evidence>
<dbReference type="GO" id="GO:0043171">
    <property type="term" value="P:peptide catabolic process"/>
    <property type="evidence" value="ECO:0007669"/>
    <property type="project" value="UniProtKB-UniRule"/>
</dbReference>
<dbReference type="GO" id="GO:0005829">
    <property type="term" value="C:cytosol"/>
    <property type="evidence" value="ECO:0007669"/>
    <property type="project" value="TreeGrafter"/>
</dbReference>